<accession>A0A0A9AS97</accession>
<sequence length="50" mass="5315">MANLLDVFPVEMLGNDVVAETLLPAIGGDDLEVQQLVSSVPITDGHNRNP</sequence>
<organism evidence="1">
    <name type="scientific">Arundo donax</name>
    <name type="common">Giant reed</name>
    <name type="synonym">Donax arundinaceus</name>
    <dbReference type="NCBI Taxonomy" id="35708"/>
    <lineage>
        <taxon>Eukaryota</taxon>
        <taxon>Viridiplantae</taxon>
        <taxon>Streptophyta</taxon>
        <taxon>Embryophyta</taxon>
        <taxon>Tracheophyta</taxon>
        <taxon>Spermatophyta</taxon>
        <taxon>Magnoliopsida</taxon>
        <taxon>Liliopsida</taxon>
        <taxon>Poales</taxon>
        <taxon>Poaceae</taxon>
        <taxon>PACMAD clade</taxon>
        <taxon>Arundinoideae</taxon>
        <taxon>Arundineae</taxon>
        <taxon>Arundo</taxon>
    </lineage>
</organism>
<protein>
    <submittedName>
        <fullName evidence="1">Uncharacterized protein</fullName>
    </submittedName>
</protein>
<reference evidence="1" key="2">
    <citation type="journal article" date="2015" name="Data Brief">
        <title>Shoot transcriptome of the giant reed, Arundo donax.</title>
        <authorList>
            <person name="Barrero R.A."/>
            <person name="Guerrero F.D."/>
            <person name="Moolhuijzen P."/>
            <person name="Goolsby J.A."/>
            <person name="Tidwell J."/>
            <person name="Bellgard S.E."/>
            <person name="Bellgard M.I."/>
        </authorList>
    </citation>
    <scope>NUCLEOTIDE SEQUENCE</scope>
    <source>
        <tissue evidence="1">Shoot tissue taken approximately 20 cm above the soil surface</tissue>
    </source>
</reference>
<evidence type="ECO:0000313" key="1">
    <source>
        <dbReference type="EMBL" id="JAD49967.1"/>
    </source>
</evidence>
<name>A0A0A9AS97_ARUDO</name>
<dbReference type="EMBL" id="GBRH01247928">
    <property type="protein sequence ID" value="JAD49967.1"/>
    <property type="molecule type" value="Transcribed_RNA"/>
</dbReference>
<dbReference type="AlphaFoldDB" id="A0A0A9AS97"/>
<proteinExistence type="predicted"/>
<reference evidence="1" key="1">
    <citation type="submission" date="2014-09" db="EMBL/GenBank/DDBJ databases">
        <authorList>
            <person name="Magalhaes I.L.F."/>
            <person name="Oliveira U."/>
            <person name="Santos F.R."/>
            <person name="Vidigal T.H.D.A."/>
            <person name="Brescovit A.D."/>
            <person name="Santos A.J."/>
        </authorList>
    </citation>
    <scope>NUCLEOTIDE SEQUENCE</scope>
    <source>
        <tissue evidence="1">Shoot tissue taken approximately 20 cm above the soil surface</tissue>
    </source>
</reference>